<feature type="region of interest" description="Disordered" evidence="1">
    <location>
        <begin position="1047"/>
        <end position="1069"/>
    </location>
</feature>
<feature type="region of interest" description="Disordered" evidence="1">
    <location>
        <begin position="815"/>
        <end position="859"/>
    </location>
</feature>
<dbReference type="SMART" id="SM00325">
    <property type="entry name" value="RhoGEF"/>
    <property type="match status" value="1"/>
</dbReference>
<feature type="domain" description="DH" evidence="2">
    <location>
        <begin position="1248"/>
        <end position="1460"/>
    </location>
</feature>
<evidence type="ECO:0000313" key="4">
    <source>
        <dbReference type="Proteomes" id="UP000193719"/>
    </source>
</evidence>
<dbReference type="STRING" id="1754191.A0A1Y1V4R4"/>
<dbReference type="CDD" id="cd00160">
    <property type="entry name" value="RhoGEF"/>
    <property type="match status" value="1"/>
</dbReference>
<feature type="compositionally biased region" description="Polar residues" evidence="1">
    <location>
        <begin position="434"/>
        <end position="458"/>
    </location>
</feature>
<dbReference type="OrthoDB" id="660555at2759"/>
<dbReference type="GO" id="GO:0035556">
    <property type="term" value="P:intracellular signal transduction"/>
    <property type="evidence" value="ECO:0007669"/>
    <property type="project" value="InterPro"/>
</dbReference>
<feature type="region of interest" description="Disordered" evidence="1">
    <location>
        <begin position="721"/>
        <end position="788"/>
    </location>
</feature>
<dbReference type="Pfam" id="PF00621">
    <property type="entry name" value="RhoGEF"/>
    <property type="match status" value="1"/>
</dbReference>
<feature type="compositionally biased region" description="Basic and acidic residues" evidence="1">
    <location>
        <begin position="747"/>
        <end position="757"/>
    </location>
</feature>
<dbReference type="InterPro" id="IPR035899">
    <property type="entry name" value="DBL_dom_sf"/>
</dbReference>
<dbReference type="InterPro" id="IPR001331">
    <property type="entry name" value="GDS_CDC24_CS"/>
</dbReference>
<proteinExistence type="predicted"/>
<evidence type="ECO:0000259" key="2">
    <source>
        <dbReference type="PROSITE" id="PS50010"/>
    </source>
</evidence>
<organism evidence="3 4">
    <name type="scientific">Piromyces finnis</name>
    <dbReference type="NCBI Taxonomy" id="1754191"/>
    <lineage>
        <taxon>Eukaryota</taxon>
        <taxon>Fungi</taxon>
        <taxon>Fungi incertae sedis</taxon>
        <taxon>Chytridiomycota</taxon>
        <taxon>Chytridiomycota incertae sedis</taxon>
        <taxon>Neocallimastigomycetes</taxon>
        <taxon>Neocallimastigales</taxon>
        <taxon>Neocallimastigaceae</taxon>
        <taxon>Piromyces</taxon>
    </lineage>
</organism>
<dbReference type="PROSITE" id="PS00741">
    <property type="entry name" value="DH_1"/>
    <property type="match status" value="1"/>
</dbReference>
<sequence length="1719" mass="195180">MANEFSKASFVAARKLYFEQIAANTNSPIDSRRTTERLKRNALSDSNIAEDNISSSSFEHYSSLHKASSHSNLIPARNNELHSILLNNNSKIPIPGSHSPLIKSINVDSEDNEGYSKSSLSDSKGKLLKYQNTYESNYVSYIKDMTNPTNKKLSENNMPEKMLDSKNIKHKKDEIPETPKLKPTPVSSPLIVANSKLPIPTSIKDSKEIINKMDDIPKENTNENKGWFAFTKERAPGWFALAKEKVNSANSWLAISRVKPDQEQKLESNKNNRDNENEGEKDDEKENRNKQDSDDKKENEIEKIDKDSKDHEKNKEKNNNEKVDENTNHLNENKNIENKDNLPSIVQTKNESTMFHHLSSQISPSLSVTKSNIYSESKSSNSSTLEESQEQNQSQLELPLVIKQVENKNELKKQSKSSPIYSSSEIKTEIVTMTKSPVQPSPIQSPTQVKVQINSQTHSSSNASSSAKIENETPKEKIEKPPITNNENTKSKSSTARPLNMIFNNTQNFIYKNSNLNISNQSLNSNTSTSNTEKLDDSVMTGDELIIDDEDLTSATIAFDKKVLQKIDNYIPQERNDSEAMNKRKKRTSFGSSSLSKTINKVEEEEKDSYIKEGGVRNKNESMRNDPVYKYLRNKNDIVHQNFNTEKNRYEDDSDAASYYDDSDGYLSNEIENRKEVFEDRLKMKSKYFINGRKSFKGEKKNGISNTVIVSKKIKPSLPVPILPTRKSSTSNLTSKIIQDSRIPTPSKEKLKYKEKSFNSSQTINSPPTRSLSTTSNGSSHVRATSPLTMYSRVNEDLDFENKPKTYNIVKTEPIMIDRKPDKPERLLKYKPPRRSSSSLNRTNKHTRNKKSQDYSINEHSSIFIDAPPERGRSVFKGAREFSNKSHSIDIGLSKRGNGRENRNRSPDYQLKSGMNERGRGRTRTNIIHEISNDEDDNIPLIFNKNINTRKYLKKYLDKREGQRSQSVDASKSKNHRRNDSDEYLNINNEFNDDTMYITELLNANFLDHDNDKGNIFYTNRLTPRSSSLQKEKYSSVISSASSISSISSTSSSASSMTNSTTDLNKNNTVNSKLSINDSPIDSYYKVSGVIKHNVVPIGNSSILYGEDNSYSLSRSNNNLYNNRSSITLNRYNYQKLNKNQKRVSSSSSTAINDDETSLIFGNLPEEIYNFLKPELDIPAPSRTSSRESIQSSDSKRYSISSLHHSLTLNDESDNDETTLRNNSGRLQASIIKEEVEIPKPLTDAQKRVQKIISEILSTERTYVKELSILINIYIEPLKKNRLLEQEEFNSIFANIEDIYNFHSKSFLPPLEAVCNKDDAKISKFFLDISRSFENFYSKYYYAFNGANTLLSLVQANNNHNVRIPNLSSSASILNLPLFERSSKKRLKKFRAFLKNCVSRPDHTQLSLQGYLILPVQRLPRYLLLIEQLVKYSKDDPVEKEENEKAAELMKKVVESCNSYMKQCEEKHVLLEIITKHIRLDSNDSHSEIVDNYTKIQGLIRVSGAKLIRKGDLQILRSVTSIASIFPSKRVSSEFIGRNSNIINPTVRCSSALSMATTATSSTSRTYNDSKNNGSRLSSSNESIHSVSTNATYVQSSATTSLANSSNYKRSSTSVLDIKKNQTTDSIDGILVNVLDLENCTEEPASFSSTSSEFIEIESKKTDIVLIVSDCKTQLYLTSPDIDSVYSWHQTINKQWRALKKIEKKRILKNNNKKYIIKN</sequence>
<feature type="region of interest" description="Disordered" evidence="1">
    <location>
        <begin position="260"/>
        <end position="342"/>
    </location>
</feature>
<feature type="compositionally biased region" description="Polar residues" evidence="1">
    <location>
        <begin position="1567"/>
        <end position="1583"/>
    </location>
</feature>
<feature type="region of interest" description="Disordered" evidence="1">
    <location>
        <begin position="373"/>
        <end position="396"/>
    </location>
</feature>
<dbReference type="InterPro" id="IPR000219">
    <property type="entry name" value="DH_dom"/>
</dbReference>
<feature type="region of interest" description="Disordered" evidence="1">
    <location>
        <begin position="575"/>
        <end position="599"/>
    </location>
</feature>
<dbReference type="Proteomes" id="UP000193719">
    <property type="component" value="Unassembled WGS sequence"/>
</dbReference>
<dbReference type="SUPFAM" id="SSF48065">
    <property type="entry name" value="DBL homology domain (DH-domain)"/>
    <property type="match status" value="1"/>
</dbReference>
<name>A0A1Y1V4R4_9FUNG</name>
<dbReference type="GO" id="GO:0005085">
    <property type="term" value="F:guanyl-nucleotide exchange factor activity"/>
    <property type="evidence" value="ECO:0007669"/>
    <property type="project" value="InterPro"/>
</dbReference>
<comment type="caution">
    <text evidence="3">The sequence shown here is derived from an EMBL/GenBank/DDBJ whole genome shotgun (WGS) entry which is preliminary data.</text>
</comment>
<reference evidence="3 4" key="1">
    <citation type="submission" date="2016-08" db="EMBL/GenBank/DDBJ databases">
        <title>Genomes of anaerobic fungi encode conserved fungal cellulosomes for biomass hydrolysis.</title>
        <authorList>
            <consortium name="DOE Joint Genome Institute"/>
            <person name="Haitjema C.H."/>
            <person name="Gilmore S.P."/>
            <person name="Henske J.K."/>
            <person name="Solomon K.V."/>
            <person name="De Groot R."/>
            <person name="Kuo A."/>
            <person name="Mondo S.J."/>
            <person name="Salamov A.A."/>
            <person name="Labutti K."/>
            <person name="Zhao Z."/>
            <person name="Chiniquy J."/>
            <person name="Barry K."/>
            <person name="Brewer H.M."/>
            <person name="Purvine S.O."/>
            <person name="Wright A.T."/>
            <person name="Boxma B."/>
            <person name="Van Alen T."/>
            <person name="Hackstein J.H."/>
            <person name="Baker S.E."/>
            <person name="Grigoriev I.V."/>
            <person name="O'Malley M.A."/>
        </authorList>
    </citation>
    <scope>NUCLEOTIDE SEQUENCE [LARGE SCALE GENOMIC DNA]</scope>
    <source>
        <strain evidence="4">finn</strain>
    </source>
</reference>
<feature type="compositionally biased region" description="Basic and acidic residues" evidence="1">
    <location>
        <begin position="816"/>
        <end position="828"/>
    </location>
</feature>
<feature type="compositionally biased region" description="Polar residues" evidence="1">
    <location>
        <begin position="483"/>
        <end position="497"/>
    </location>
</feature>
<feature type="region of interest" description="Disordered" evidence="1">
    <location>
        <begin position="1560"/>
        <end position="1583"/>
    </location>
</feature>
<gene>
    <name evidence="3" type="ORF">BCR36DRAFT_371740</name>
</gene>
<feature type="region of interest" description="Disordered" evidence="1">
    <location>
        <begin position="887"/>
        <end position="920"/>
    </location>
</feature>
<feature type="compositionally biased region" description="Basic and acidic residues" evidence="1">
    <location>
        <begin position="469"/>
        <end position="480"/>
    </location>
</feature>
<dbReference type="PANTHER" id="PTHR12673">
    <property type="entry name" value="FACIOGENITAL DYSPLASIA PROTEIN"/>
    <property type="match status" value="1"/>
</dbReference>
<feature type="region of interest" description="Disordered" evidence="1">
    <location>
        <begin position="434"/>
        <end position="497"/>
    </location>
</feature>
<accession>A0A1Y1V4R4</accession>
<dbReference type="EMBL" id="MCFH01000031">
    <property type="protein sequence ID" value="ORX47255.1"/>
    <property type="molecule type" value="Genomic_DNA"/>
</dbReference>
<dbReference type="PANTHER" id="PTHR12673:SF263">
    <property type="entry name" value="PLECKSTRIN DOMAIN-CONTAINING PROTEIN"/>
    <property type="match status" value="1"/>
</dbReference>
<feature type="region of interest" description="Disordered" evidence="1">
    <location>
        <begin position="958"/>
        <end position="984"/>
    </location>
</feature>
<dbReference type="Gene3D" id="1.20.900.10">
    <property type="entry name" value="Dbl homology (DH) domain"/>
    <property type="match status" value="1"/>
</dbReference>
<dbReference type="GO" id="GO:0005737">
    <property type="term" value="C:cytoplasm"/>
    <property type="evidence" value="ECO:0007669"/>
    <property type="project" value="TreeGrafter"/>
</dbReference>
<feature type="compositionally biased region" description="Polar residues" evidence="1">
    <location>
        <begin position="758"/>
        <end position="788"/>
    </location>
</feature>
<evidence type="ECO:0000313" key="3">
    <source>
        <dbReference type="EMBL" id="ORX47255.1"/>
    </source>
</evidence>
<feature type="compositionally biased region" description="Polar residues" evidence="1">
    <location>
        <begin position="589"/>
        <end position="599"/>
    </location>
</feature>
<feature type="compositionally biased region" description="Low complexity" evidence="1">
    <location>
        <begin position="1047"/>
        <end position="1062"/>
    </location>
</feature>
<keyword evidence="4" id="KW-1185">Reference proteome</keyword>
<feature type="compositionally biased region" description="Basic and acidic residues" evidence="1">
    <location>
        <begin position="260"/>
        <end position="340"/>
    </location>
</feature>
<feature type="compositionally biased region" description="Polar residues" evidence="1">
    <location>
        <begin position="726"/>
        <end position="744"/>
    </location>
</feature>
<evidence type="ECO:0000256" key="1">
    <source>
        <dbReference type="SAM" id="MobiDB-lite"/>
    </source>
</evidence>
<reference evidence="3 4" key="2">
    <citation type="submission" date="2016-08" db="EMBL/GenBank/DDBJ databases">
        <title>Pervasive Adenine N6-methylation of Active Genes in Fungi.</title>
        <authorList>
            <consortium name="DOE Joint Genome Institute"/>
            <person name="Mondo S.J."/>
            <person name="Dannebaum R.O."/>
            <person name="Kuo R.C."/>
            <person name="Labutti K."/>
            <person name="Haridas S."/>
            <person name="Kuo A."/>
            <person name="Salamov A."/>
            <person name="Ahrendt S.R."/>
            <person name="Lipzen A."/>
            <person name="Sullivan W."/>
            <person name="Andreopoulos W.B."/>
            <person name="Clum A."/>
            <person name="Lindquist E."/>
            <person name="Daum C."/>
            <person name="Ramamoorthy G.K."/>
            <person name="Gryganskyi A."/>
            <person name="Culley D."/>
            <person name="Magnuson J.K."/>
            <person name="James T.Y."/>
            <person name="O'Malley M.A."/>
            <person name="Stajich J.E."/>
            <person name="Spatafora J.W."/>
            <person name="Visel A."/>
            <person name="Grigoriev I.V."/>
        </authorList>
    </citation>
    <scope>NUCLEOTIDE SEQUENCE [LARGE SCALE GENOMIC DNA]</scope>
    <source>
        <strain evidence="4">finn</strain>
    </source>
</reference>
<dbReference type="InterPro" id="IPR051092">
    <property type="entry name" value="FYVE_RhoGEF_PH"/>
</dbReference>
<dbReference type="PROSITE" id="PS50010">
    <property type="entry name" value="DH_2"/>
    <property type="match status" value="1"/>
</dbReference>
<protein>
    <recommendedName>
        <fullName evidence="2">DH domain-containing protein</fullName>
    </recommendedName>
</protein>